<sequence length="322" mass="35209">MPTAEPTRWYSLHIHRYDEQDRLLVDAVVPLLDRLRPDGHFFLRYWKGGHHVRLRLRGPAGLADTAAEALRDYCARHPAGAGFDVAAFRQAQLTMAALEDEQTDDIQPPDTVRAAEYQPEFDKYGGPAGVAAAERFFQVSSDAVLAELPRLVDHPARRLGTAFATMLRSLTAAGHTPADTARFFADYCLLWSPYVFDAFLATWPRLLSAHAPGLSRHAGALLAAAEPGPVGTAVRCALDAADQDVLAAITLAGPGAPPRRRRQVLLTGYLHTHNNRLGLIPQQEALLGYLGHHVLSAHAGLRADPTLMDRLTRHRAARLALA</sequence>
<dbReference type="RefSeq" id="WP_239170559.1">
    <property type="nucleotide sequence ID" value="NZ_BONA01000083.1"/>
</dbReference>
<name>A0A316ENL9_9ACTN</name>
<dbReference type="EMBL" id="QGGR01000028">
    <property type="protein sequence ID" value="PWK33291.1"/>
    <property type="molecule type" value="Genomic_DNA"/>
</dbReference>
<feature type="domain" description="Thiopeptide-type bacteriocin biosynthesis" evidence="1">
    <location>
        <begin position="9"/>
        <end position="293"/>
    </location>
</feature>
<dbReference type="InterPro" id="IPR023809">
    <property type="entry name" value="Thiopep_bacteriocin_synth_dom"/>
</dbReference>
<organism evidence="2 3">
    <name type="scientific">Actinoplanes xinjiangensis</name>
    <dbReference type="NCBI Taxonomy" id="512350"/>
    <lineage>
        <taxon>Bacteria</taxon>
        <taxon>Bacillati</taxon>
        <taxon>Actinomycetota</taxon>
        <taxon>Actinomycetes</taxon>
        <taxon>Micromonosporales</taxon>
        <taxon>Micromonosporaceae</taxon>
        <taxon>Actinoplanes</taxon>
    </lineage>
</organism>
<keyword evidence="3" id="KW-1185">Reference proteome</keyword>
<evidence type="ECO:0000313" key="3">
    <source>
        <dbReference type="Proteomes" id="UP000245697"/>
    </source>
</evidence>
<accession>A0A316ENL9</accession>
<dbReference type="Pfam" id="PF14028">
    <property type="entry name" value="Lant_dehydr_C"/>
    <property type="match status" value="1"/>
</dbReference>
<gene>
    <name evidence="2" type="ORF">BC793_12881</name>
</gene>
<evidence type="ECO:0000313" key="2">
    <source>
        <dbReference type="EMBL" id="PWK33291.1"/>
    </source>
</evidence>
<reference evidence="2 3" key="1">
    <citation type="submission" date="2018-05" db="EMBL/GenBank/DDBJ databases">
        <title>Genomic Encyclopedia of Archaeal and Bacterial Type Strains, Phase II (KMG-II): from individual species to whole genera.</title>
        <authorList>
            <person name="Goeker M."/>
        </authorList>
    </citation>
    <scope>NUCLEOTIDE SEQUENCE [LARGE SCALE GENOMIC DNA]</scope>
    <source>
        <strain evidence="2 3">DSM 45184</strain>
    </source>
</reference>
<dbReference type="Proteomes" id="UP000245697">
    <property type="component" value="Unassembled WGS sequence"/>
</dbReference>
<proteinExistence type="predicted"/>
<evidence type="ECO:0000259" key="1">
    <source>
        <dbReference type="Pfam" id="PF14028"/>
    </source>
</evidence>
<protein>
    <submittedName>
        <fullName evidence="2">Thiopeptide-type bacteriocin biosynthesis protein</fullName>
    </submittedName>
</protein>
<comment type="caution">
    <text evidence="2">The sequence shown here is derived from an EMBL/GenBank/DDBJ whole genome shotgun (WGS) entry which is preliminary data.</text>
</comment>
<dbReference type="AlphaFoldDB" id="A0A316ENL9"/>